<sequence length="52" mass="6320">MDEVVYEYREWYDRGKAKRNQEIVFIIDKMMEDPPMRGDIALNDLRRAIEEA</sequence>
<evidence type="ECO:0000313" key="1">
    <source>
        <dbReference type="EMBL" id="CAB5219656.1"/>
    </source>
</evidence>
<gene>
    <name evidence="1" type="ORF">UFOVP222_106</name>
</gene>
<name>A0A6J5TEW4_9CAUD</name>
<organism evidence="1">
    <name type="scientific">uncultured Caudovirales phage</name>
    <dbReference type="NCBI Taxonomy" id="2100421"/>
    <lineage>
        <taxon>Viruses</taxon>
        <taxon>Duplodnaviria</taxon>
        <taxon>Heunggongvirae</taxon>
        <taxon>Uroviricota</taxon>
        <taxon>Caudoviricetes</taxon>
        <taxon>Peduoviridae</taxon>
        <taxon>Maltschvirus</taxon>
        <taxon>Maltschvirus maltsch</taxon>
    </lineage>
</organism>
<reference evidence="1" key="1">
    <citation type="submission" date="2020-05" db="EMBL/GenBank/DDBJ databases">
        <authorList>
            <person name="Chiriac C."/>
            <person name="Salcher M."/>
            <person name="Ghai R."/>
            <person name="Kavagutti S V."/>
        </authorList>
    </citation>
    <scope>NUCLEOTIDE SEQUENCE</scope>
</reference>
<protein>
    <submittedName>
        <fullName evidence="1">Uncharacterized protein</fullName>
    </submittedName>
</protein>
<accession>A0A6J5TEW4</accession>
<dbReference type="EMBL" id="LR798269">
    <property type="protein sequence ID" value="CAB5219656.1"/>
    <property type="molecule type" value="Genomic_DNA"/>
</dbReference>
<proteinExistence type="predicted"/>